<comment type="caution">
    <text evidence="1">The sequence shown here is derived from an EMBL/GenBank/DDBJ whole genome shotgun (WGS) entry which is preliminary data.</text>
</comment>
<evidence type="ECO:0000313" key="1">
    <source>
        <dbReference type="EMBL" id="KAI3900776.1"/>
    </source>
</evidence>
<dbReference type="EMBL" id="JAJJMB010011676">
    <property type="protein sequence ID" value="KAI3900776.1"/>
    <property type="molecule type" value="Genomic_DNA"/>
</dbReference>
<accession>A0AAD4SFA7</accession>
<dbReference type="Proteomes" id="UP001202328">
    <property type="component" value="Unassembled WGS sequence"/>
</dbReference>
<keyword evidence="2" id="KW-1185">Reference proteome</keyword>
<reference evidence="1" key="1">
    <citation type="submission" date="2022-04" db="EMBL/GenBank/DDBJ databases">
        <title>A functionally conserved STORR gene fusion in Papaver species that diverged 16.8 million years ago.</title>
        <authorList>
            <person name="Catania T."/>
        </authorList>
    </citation>
    <scope>NUCLEOTIDE SEQUENCE</scope>
    <source>
        <strain evidence="1">S-188037</strain>
    </source>
</reference>
<sequence>MIKRCGGISLDASSLQGNRFRVTNRAVKRKPIPPVERHTNCLKESLNTGLVPLPRCHGYYCCQWDGDHDVDIRGCFLNHYSRLKIIEFEVEVINEFLGFYSDGDFHDMASLTFGAEMSCVLKIITRDFSSSSLDWIQCEECCCTSVP</sequence>
<proteinExistence type="predicted"/>
<organism evidence="1 2">
    <name type="scientific">Papaver atlanticum</name>
    <dbReference type="NCBI Taxonomy" id="357466"/>
    <lineage>
        <taxon>Eukaryota</taxon>
        <taxon>Viridiplantae</taxon>
        <taxon>Streptophyta</taxon>
        <taxon>Embryophyta</taxon>
        <taxon>Tracheophyta</taxon>
        <taxon>Spermatophyta</taxon>
        <taxon>Magnoliopsida</taxon>
        <taxon>Ranunculales</taxon>
        <taxon>Papaveraceae</taxon>
        <taxon>Papaveroideae</taxon>
        <taxon>Papaver</taxon>
    </lineage>
</organism>
<protein>
    <submittedName>
        <fullName evidence="1">Uncharacterized protein</fullName>
    </submittedName>
</protein>
<evidence type="ECO:0000313" key="2">
    <source>
        <dbReference type="Proteomes" id="UP001202328"/>
    </source>
</evidence>
<dbReference type="AlphaFoldDB" id="A0AAD4SFA7"/>
<gene>
    <name evidence="1" type="ORF">MKW98_012500</name>
</gene>
<name>A0AAD4SFA7_9MAGN</name>